<name>A0ABU3PAE7_9BURK</name>
<comment type="caution">
    <text evidence="2">The sequence shown here is derived from an EMBL/GenBank/DDBJ whole genome shotgun (WGS) entry which is preliminary data.</text>
</comment>
<evidence type="ECO:0000256" key="1">
    <source>
        <dbReference type="SAM" id="Phobius"/>
    </source>
</evidence>
<keyword evidence="1" id="KW-0812">Transmembrane</keyword>
<organism evidence="2 3">
    <name type="scientific">Roseateles aquae</name>
    <dbReference type="NCBI Taxonomy" id="3077235"/>
    <lineage>
        <taxon>Bacteria</taxon>
        <taxon>Pseudomonadati</taxon>
        <taxon>Pseudomonadota</taxon>
        <taxon>Betaproteobacteria</taxon>
        <taxon>Burkholderiales</taxon>
        <taxon>Sphaerotilaceae</taxon>
        <taxon>Roseateles</taxon>
    </lineage>
</organism>
<proteinExistence type="predicted"/>
<keyword evidence="1" id="KW-0472">Membrane</keyword>
<dbReference type="Proteomes" id="UP001246372">
    <property type="component" value="Unassembled WGS sequence"/>
</dbReference>
<dbReference type="EMBL" id="JAVXZY010000003">
    <property type="protein sequence ID" value="MDT8999564.1"/>
    <property type="molecule type" value="Genomic_DNA"/>
</dbReference>
<feature type="transmembrane region" description="Helical" evidence="1">
    <location>
        <begin position="137"/>
        <end position="161"/>
    </location>
</feature>
<keyword evidence="1" id="KW-1133">Transmembrane helix</keyword>
<evidence type="ECO:0000313" key="2">
    <source>
        <dbReference type="EMBL" id="MDT8999564.1"/>
    </source>
</evidence>
<evidence type="ECO:0000313" key="3">
    <source>
        <dbReference type="Proteomes" id="UP001246372"/>
    </source>
</evidence>
<reference evidence="2" key="1">
    <citation type="submission" date="2023-09" db="EMBL/GenBank/DDBJ databases">
        <title>Paucibacter sp. APW11 Genome sequencing and assembly.</title>
        <authorList>
            <person name="Kim I."/>
        </authorList>
    </citation>
    <scope>NUCLEOTIDE SEQUENCE</scope>
    <source>
        <strain evidence="2">APW11</strain>
    </source>
</reference>
<keyword evidence="3" id="KW-1185">Reference proteome</keyword>
<accession>A0ABU3PAE7</accession>
<sequence length="276" mass="29790">MQRTINMPAGQMWMELIEGEVVSQQKWSETQIRATGGGGYINQGSGLISDVQLSTSSSEQLEFWVRSDDGKETAFRLADTGLALRAGQRVRIARGGKLGSKPGTPLLTQNFASGETHALVPDWLNWAMAQGLLRRPLWYRLLSNWLTLAIAVIAALLIVYAHKHPSNSGALAVLLEPAHGPISLLEGAQLVLSQAASGGASLIADLSQWSASSSQPGKDKLPANLFSLLLFTLFAWASLAVALKLVGRLILSLHWKRSASRDVRQRVMTAFEAPAA</sequence>
<feature type="transmembrane region" description="Helical" evidence="1">
    <location>
        <begin position="225"/>
        <end position="251"/>
    </location>
</feature>
<evidence type="ECO:0008006" key="4">
    <source>
        <dbReference type="Google" id="ProtNLM"/>
    </source>
</evidence>
<protein>
    <recommendedName>
        <fullName evidence="4">DUF4178 domain-containing protein</fullName>
    </recommendedName>
</protein>
<dbReference type="RefSeq" id="WP_315650124.1">
    <property type="nucleotide sequence ID" value="NZ_JAVXZY010000003.1"/>
</dbReference>
<gene>
    <name evidence="2" type="ORF">RQP53_09835</name>
</gene>